<dbReference type="Pfam" id="PF03626">
    <property type="entry name" value="COX4_pro"/>
    <property type="match status" value="1"/>
</dbReference>
<evidence type="ECO:0000256" key="5">
    <source>
        <dbReference type="ARBA" id="ARBA00023136"/>
    </source>
</evidence>
<dbReference type="EMBL" id="FNQP01000030">
    <property type="protein sequence ID" value="SEB06250.1"/>
    <property type="molecule type" value="Genomic_DNA"/>
</dbReference>
<feature type="transmembrane region" description="Helical" evidence="6">
    <location>
        <begin position="33"/>
        <end position="50"/>
    </location>
</feature>
<evidence type="ECO:0000256" key="2">
    <source>
        <dbReference type="ARBA" id="ARBA00022475"/>
    </source>
</evidence>
<dbReference type="AlphaFoldDB" id="A0A1H4GB89"/>
<keyword evidence="5 6" id="KW-0472">Membrane</keyword>
<evidence type="ECO:0000256" key="6">
    <source>
        <dbReference type="SAM" id="Phobius"/>
    </source>
</evidence>
<gene>
    <name evidence="7" type="ORF">SAMN05660964_03343</name>
</gene>
<proteinExistence type="predicted"/>
<name>A0A1H4GB89_9GAMM</name>
<keyword evidence="2" id="KW-1003">Cell membrane</keyword>
<keyword evidence="3 6" id="KW-0812">Transmembrane</keyword>
<accession>A0A1H4GB89</accession>
<dbReference type="RefSeq" id="WP_093070464.1">
    <property type="nucleotide sequence ID" value="NZ_FNQP01000030.1"/>
</dbReference>
<evidence type="ECO:0000313" key="8">
    <source>
        <dbReference type="Proteomes" id="UP000199397"/>
    </source>
</evidence>
<dbReference type="InterPro" id="IPR005171">
    <property type="entry name" value="Cyt_c_oxidase_su4_prok"/>
</dbReference>
<dbReference type="GO" id="GO:0005886">
    <property type="term" value="C:plasma membrane"/>
    <property type="evidence" value="ECO:0007669"/>
    <property type="project" value="UniProtKB-SubCell"/>
</dbReference>
<evidence type="ECO:0000256" key="3">
    <source>
        <dbReference type="ARBA" id="ARBA00022692"/>
    </source>
</evidence>
<evidence type="ECO:0000256" key="4">
    <source>
        <dbReference type="ARBA" id="ARBA00022989"/>
    </source>
</evidence>
<reference evidence="7 8" key="1">
    <citation type="submission" date="2016-10" db="EMBL/GenBank/DDBJ databases">
        <authorList>
            <person name="de Groot N.N."/>
        </authorList>
    </citation>
    <scope>NUCLEOTIDE SEQUENCE [LARGE SCALE GENOMIC DNA]</scope>
    <source>
        <strain evidence="7 8">DSM 21228</strain>
    </source>
</reference>
<dbReference type="Proteomes" id="UP000199397">
    <property type="component" value="Unassembled WGS sequence"/>
</dbReference>
<evidence type="ECO:0000256" key="1">
    <source>
        <dbReference type="ARBA" id="ARBA00004651"/>
    </source>
</evidence>
<feature type="transmembrane region" description="Helical" evidence="6">
    <location>
        <begin position="62"/>
        <end position="81"/>
    </location>
</feature>
<keyword evidence="4 6" id="KW-1133">Transmembrane helix</keyword>
<comment type="subcellular location">
    <subcellularLocation>
        <location evidence="1">Cell membrane</location>
        <topology evidence="1">Multi-pass membrane protein</topology>
    </subcellularLocation>
</comment>
<protein>
    <submittedName>
        <fullName evidence="7">Cytochrome C oxidase subunit IV</fullName>
    </submittedName>
</protein>
<sequence>MKVWLVWLLLVVLTLLTWWAGQAGYHGQWLVLALLASVFIKGHFVIADFMGLRGVAVRWRMLVHGWLVLVLGLILLAYGLGM</sequence>
<dbReference type="STRING" id="525918.SAMN05660964_03343"/>
<keyword evidence="8" id="KW-1185">Reference proteome</keyword>
<evidence type="ECO:0000313" key="7">
    <source>
        <dbReference type="EMBL" id="SEB06250.1"/>
    </source>
</evidence>
<organism evidence="7 8">
    <name type="scientific">Thiothrix caldifontis</name>
    <dbReference type="NCBI Taxonomy" id="525918"/>
    <lineage>
        <taxon>Bacteria</taxon>
        <taxon>Pseudomonadati</taxon>
        <taxon>Pseudomonadota</taxon>
        <taxon>Gammaproteobacteria</taxon>
        <taxon>Thiotrichales</taxon>
        <taxon>Thiotrichaceae</taxon>
        <taxon>Thiothrix</taxon>
    </lineage>
</organism>